<dbReference type="EMBL" id="FOOX01000001">
    <property type="protein sequence ID" value="SFF94522.1"/>
    <property type="molecule type" value="Genomic_DNA"/>
</dbReference>
<reference evidence="2" key="1">
    <citation type="submission" date="2016-10" db="EMBL/GenBank/DDBJ databases">
        <authorList>
            <person name="Varghese N."/>
            <person name="Submissions S."/>
        </authorList>
    </citation>
    <scope>NUCLEOTIDE SEQUENCE [LARGE SCALE GENOMIC DNA]</scope>
    <source>
        <strain evidence="2">DSM 17038</strain>
    </source>
</reference>
<dbReference type="RefSeq" id="WP_092467687.1">
    <property type="nucleotide sequence ID" value="NZ_FOOX01000001.1"/>
</dbReference>
<dbReference type="OrthoDB" id="1953500at2"/>
<keyword evidence="2" id="KW-1185">Reference proteome</keyword>
<dbReference type="Proteomes" id="UP000199337">
    <property type="component" value="Unassembled WGS sequence"/>
</dbReference>
<accession>A0A1I2MSS3</accession>
<sequence length="224" mass="25471">MWLLIFFLTIVGFLALALISPVQINFRYVLDKGNIEAPDGVVELSSPGTGVQIKLLWGLIKFRLRLSSASLGYRALKPILKLRARITGRQKTMARKKARITPERAHQLYKLAVKIYNATLPANKYFLGGVTVHRFSWRTGISLFEADQTGLAVGGLWFVKSNLSAQIYRLIKKPAPRPELEVQPLFKDQLILWVRLNFDFSIRMSRMVAAGLLAAWLYLTQRRS</sequence>
<dbReference type="AlphaFoldDB" id="A0A1I2MSS3"/>
<protein>
    <recommendedName>
        <fullName evidence="3">DUF2953 domain-containing protein</fullName>
    </recommendedName>
</protein>
<evidence type="ECO:0000313" key="2">
    <source>
        <dbReference type="Proteomes" id="UP000199337"/>
    </source>
</evidence>
<evidence type="ECO:0008006" key="3">
    <source>
        <dbReference type="Google" id="ProtNLM"/>
    </source>
</evidence>
<proteinExistence type="predicted"/>
<dbReference type="STRING" id="341036.SAMN05660649_00130"/>
<name>A0A1I2MSS3_9FIRM</name>
<dbReference type="InterPro" id="IPR021338">
    <property type="entry name" value="DUF2953"/>
</dbReference>
<dbReference type="Pfam" id="PF11167">
    <property type="entry name" value="DUF2953"/>
    <property type="match status" value="1"/>
</dbReference>
<gene>
    <name evidence="1" type="ORF">SAMN05660649_00130</name>
</gene>
<evidence type="ECO:0000313" key="1">
    <source>
        <dbReference type="EMBL" id="SFF94522.1"/>
    </source>
</evidence>
<organism evidence="1 2">
    <name type="scientific">Desulfotruncus arcticus DSM 17038</name>
    <dbReference type="NCBI Taxonomy" id="1121424"/>
    <lineage>
        <taxon>Bacteria</taxon>
        <taxon>Bacillati</taxon>
        <taxon>Bacillota</taxon>
        <taxon>Clostridia</taxon>
        <taxon>Eubacteriales</taxon>
        <taxon>Desulfallaceae</taxon>
        <taxon>Desulfotruncus</taxon>
    </lineage>
</organism>